<dbReference type="EMBL" id="MLJW01000023">
    <property type="protein sequence ID" value="OIR10312.1"/>
    <property type="molecule type" value="Genomic_DNA"/>
</dbReference>
<organism evidence="2">
    <name type="scientific">mine drainage metagenome</name>
    <dbReference type="NCBI Taxonomy" id="410659"/>
    <lineage>
        <taxon>unclassified sequences</taxon>
        <taxon>metagenomes</taxon>
        <taxon>ecological metagenomes</taxon>
    </lineage>
</organism>
<dbReference type="InterPro" id="IPR025392">
    <property type="entry name" value="DUF4124"/>
</dbReference>
<proteinExistence type="predicted"/>
<dbReference type="InterPro" id="IPR036249">
    <property type="entry name" value="Thioredoxin-like_sf"/>
</dbReference>
<gene>
    <name evidence="2" type="ORF">GALL_76240</name>
</gene>
<sequence>MRGAFLLICLAMLANAQAAELYRSIDKDGKVHYSDSPLMGSEDVEKLKLGSEPVPDESLPYETRVAMQNFPVTLYSFPDCGSPCAEARDLLNKRGIPFTEKSLVKKEDIDAFRLASGGSLLPSATIGKTWLKGFLADQWGNELDFAGYPKSVPTYRPRPAASAVQPAQ</sequence>
<dbReference type="AlphaFoldDB" id="A0A1J5T234"/>
<accession>A0A1J5T234</accession>
<reference evidence="2" key="1">
    <citation type="submission" date="2016-10" db="EMBL/GenBank/DDBJ databases">
        <title>Sequence of Gallionella enrichment culture.</title>
        <authorList>
            <person name="Poehlein A."/>
            <person name="Muehling M."/>
            <person name="Daniel R."/>
        </authorList>
    </citation>
    <scope>NUCLEOTIDE SEQUENCE</scope>
</reference>
<feature type="domain" description="DUF4124" evidence="1">
    <location>
        <begin position="9"/>
        <end position="57"/>
    </location>
</feature>
<evidence type="ECO:0000313" key="2">
    <source>
        <dbReference type="EMBL" id="OIR10312.1"/>
    </source>
</evidence>
<dbReference type="SUPFAM" id="SSF52833">
    <property type="entry name" value="Thioredoxin-like"/>
    <property type="match status" value="1"/>
</dbReference>
<dbReference type="Pfam" id="PF13511">
    <property type="entry name" value="DUF4124"/>
    <property type="match status" value="1"/>
</dbReference>
<name>A0A1J5T234_9ZZZZ</name>
<protein>
    <recommendedName>
        <fullName evidence="1">DUF4124 domain-containing protein</fullName>
    </recommendedName>
</protein>
<dbReference type="Gene3D" id="3.40.30.10">
    <property type="entry name" value="Glutaredoxin"/>
    <property type="match status" value="1"/>
</dbReference>
<dbReference type="CDD" id="cd02976">
    <property type="entry name" value="NrdH"/>
    <property type="match status" value="1"/>
</dbReference>
<comment type="caution">
    <text evidence="2">The sequence shown here is derived from an EMBL/GenBank/DDBJ whole genome shotgun (WGS) entry which is preliminary data.</text>
</comment>
<evidence type="ECO:0000259" key="1">
    <source>
        <dbReference type="Pfam" id="PF13511"/>
    </source>
</evidence>